<dbReference type="Proteomes" id="UP000067626">
    <property type="component" value="Chromosome"/>
</dbReference>
<dbReference type="STRING" id="52.CMC5_001040"/>
<reference evidence="8 9" key="1">
    <citation type="submission" date="2015-07" db="EMBL/GenBank/DDBJ databases">
        <title>Genome analysis of myxobacterium Chondromyces crocatus Cm c5 reveals a high potential for natural compound synthesis and the genetic basis for the loss of fruiting body formation.</title>
        <authorList>
            <person name="Zaburannyi N."/>
            <person name="Bunk B."/>
            <person name="Maier J."/>
            <person name="Overmann J."/>
            <person name="Mueller R."/>
        </authorList>
    </citation>
    <scope>NUCLEOTIDE SEQUENCE [LARGE SCALE GENOMIC DNA]</scope>
    <source>
        <strain evidence="8 9">Cm c5</strain>
    </source>
</reference>
<proteinExistence type="predicted"/>
<keyword evidence="3" id="KW-0274">FAD</keyword>
<dbReference type="EMBL" id="CP012159">
    <property type="protein sequence ID" value="AKT35992.1"/>
    <property type="molecule type" value="Genomic_DNA"/>
</dbReference>
<evidence type="ECO:0000313" key="8">
    <source>
        <dbReference type="EMBL" id="AKT35992.1"/>
    </source>
</evidence>
<feature type="domain" description="Amine oxidase" evidence="7">
    <location>
        <begin position="13"/>
        <end position="484"/>
    </location>
</feature>
<evidence type="ECO:0000256" key="2">
    <source>
        <dbReference type="ARBA" id="ARBA00022630"/>
    </source>
</evidence>
<keyword evidence="4 8" id="KW-0560">Oxidoreductase</keyword>
<dbReference type="GO" id="GO:0004729">
    <property type="term" value="F:oxygen-dependent protoporphyrinogen oxidase activity"/>
    <property type="evidence" value="ECO:0007669"/>
    <property type="project" value="UniProtKB-EC"/>
</dbReference>
<evidence type="ECO:0000256" key="3">
    <source>
        <dbReference type="ARBA" id="ARBA00022827"/>
    </source>
</evidence>
<dbReference type="SUPFAM" id="SSF51905">
    <property type="entry name" value="FAD/NAD(P)-binding domain"/>
    <property type="match status" value="1"/>
</dbReference>
<dbReference type="EC" id="1.3.3.4" evidence="8"/>
<dbReference type="GO" id="GO:0006783">
    <property type="term" value="P:heme biosynthetic process"/>
    <property type="evidence" value="ECO:0007669"/>
    <property type="project" value="UniProtKB-KW"/>
</dbReference>
<evidence type="ECO:0000256" key="5">
    <source>
        <dbReference type="ARBA" id="ARBA00023133"/>
    </source>
</evidence>
<dbReference type="KEGG" id="ccro:CMC5_001040"/>
<dbReference type="InterPro" id="IPR050464">
    <property type="entry name" value="Zeta_carotene_desat/Oxidored"/>
</dbReference>
<accession>A0A0K1E5M3</accession>
<dbReference type="Pfam" id="PF01593">
    <property type="entry name" value="Amino_oxidase"/>
    <property type="match status" value="1"/>
</dbReference>
<evidence type="ECO:0000313" key="9">
    <source>
        <dbReference type="Proteomes" id="UP000067626"/>
    </source>
</evidence>
<comment type="cofactor">
    <cofactor evidence="1">
        <name>FAD</name>
        <dbReference type="ChEBI" id="CHEBI:57692"/>
    </cofactor>
</comment>
<dbReference type="Gene3D" id="3.50.50.60">
    <property type="entry name" value="FAD/NAD(P)-binding domain"/>
    <property type="match status" value="1"/>
</dbReference>
<dbReference type="InterPro" id="IPR002937">
    <property type="entry name" value="Amino_oxidase"/>
</dbReference>
<comment type="pathway">
    <text evidence="6">Porphyrin-containing compound metabolism.</text>
</comment>
<dbReference type="InterPro" id="IPR004572">
    <property type="entry name" value="Protoporphyrinogen_oxidase"/>
</dbReference>
<sequence>MSGRRVVILGGGITGLTVAHRLLASARGNASPVEVTLLEARSTLGGNIRTERAGGFVLDGGPDAWVLTKPHASELCRELGLGDRLVETVVRNRRVYIQRQGKLFVMPEGLVLTVPTQVLPFARTPLLSWSAKARMGLDLVLPRRDDEEDESIAGFIRRRLGRGALEQLAEPLLGGIYAGDVESLSIRSTFPQLVEMERKHGSMIRGALAQRRARKASAPGQKQGPPSAFHSLLGGVGELVDTLARKVERAGGQIRHGARVDAILPGPERSVPASSDEPRAPRYLVRIAGQAELLPADEVVIALPAHAAADALSSLDLDIAAALRLVPYESTATVLLGYRRVDVPHPLDAVGAIFPRPEGRRALALTFASSKWPGRAPADAALLRVFFGGHRDPRILAQPDEALIALACEELRALVGVTARPLLSRLFRFDRASAQPVVGHAARLAALRHQAERHPGLHFAGAAFDGIGIPDCVRQGTEVARAILSARLPR</sequence>
<evidence type="ECO:0000256" key="1">
    <source>
        <dbReference type="ARBA" id="ARBA00001974"/>
    </source>
</evidence>
<keyword evidence="9" id="KW-1185">Reference proteome</keyword>
<evidence type="ECO:0000256" key="6">
    <source>
        <dbReference type="ARBA" id="ARBA00023444"/>
    </source>
</evidence>
<dbReference type="PATRIC" id="fig|52.7.peg.113"/>
<organism evidence="8 9">
    <name type="scientific">Chondromyces crocatus</name>
    <dbReference type="NCBI Taxonomy" id="52"/>
    <lineage>
        <taxon>Bacteria</taxon>
        <taxon>Pseudomonadati</taxon>
        <taxon>Myxococcota</taxon>
        <taxon>Polyangia</taxon>
        <taxon>Polyangiales</taxon>
        <taxon>Polyangiaceae</taxon>
        <taxon>Chondromyces</taxon>
    </lineage>
</organism>
<evidence type="ECO:0000256" key="4">
    <source>
        <dbReference type="ARBA" id="ARBA00023002"/>
    </source>
</evidence>
<protein>
    <submittedName>
        <fullName evidence="8">Protoporphyrinogen oxidase</fullName>
        <ecNumber evidence="8">1.3.3.4</ecNumber>
    </submittedName>
</protein>
<dbReference type="RefSeq" id="WP_050428570.1">
    <property type="nucleotide sequence ID" value="NZ_CP012159.1"/>
</dbReference>
<dbReference type="Gene3D" id="1.10.3110.10">
    <property type="entry name" value="protoporphyrinogen ix oxidase, domain 3"/>
    <property type="match status" value="1"/>
</dbReference>
<gene>
    <name evidence="8" type="primary">hemG</name>
    <name evidence="8" type="ORF">CMC5_001040</name>
</gene>
<dbReference type="SUPFAM" id="SSF54373">
    <property type="entry name" value="FAD-linked reductases, C-terminal domain"/>
    <property type="match status" value="1"/>
</dbReference>
<dbReference type="AlphaFoldDB" id="A0A0K1E5M3"/>
<dbReference type="PANTHER" id="PTHR42923:SF3">
    <property type="entry name" value="PROTOPORPHYRINOGEN OXIDASE"/>
    <property type="match status" value="1"/>
</dbReference>
<evidence type="ECO:0000259" key="7">
    <source>
        <dbReference type="Pfam" id="PF01593"/>
    </source>
</evidence>
<dbReference type="OrthoDB" id="20837at2"/>
<dbReference type="InterPro" id="IPR036188">
    <property type="entry name" value="FAD/NAD-bd_sf"/>
</dbReference>
<keyword evidence="5" id="KW-0350">Heme biosynthesis</keyword>
<dbReference type="NCBIfam" id="TIGR00562">
    <property type="entry name" value="proto_IX_ox"/>
    <property type="match status" value="1"/>
</dbReference>
<name>A0A0K1E5M3_CHOCO</name>
<dbReference type="Gene3D" id="3.90.660.20">
    <property type="entry name" value="Protoporphyrinogen oxidase, mitochondrial, domain 2"/>
    <property type="match status" value="1"/>
</dbReference>
<dbReference type="PANTHER" id="PTHR42923">
    <property type="entry name" value="PROTOPORPHYRINOGEN OXIDASE"/>
    <property type="match status" value="1"/>
</dbReference>
<keyword evidence="2" id="KW-0285">Flavoprotein</keyword>